<sequence length="120" mass="13443">MFRPPRTHEILTVEDLFLNVTQYKVVRDGKPLRLNPTNIEVLALLMRRSPAIVTQSEIATVLWGDGTLKNKNGVATRIHEIRQVVDIGFEVALIHTLHGVGYRLAAVEDAPEKGLVHQQS</sequence>
<accession>A0A1G7V297</accession>
<dbReference type="SMART" id="SM00862">
    <property type="entry name" value="Trans_reg_C"/>
    <property type="match status" value="1"/>
</dbReference>
<dbReference type="RefSeq" id="WP_074750727.1">
    <property type="nucleotide sequence ID" value="NZ_FNCO01000002.1"/>
</dbReference>
<dbReference type="SUPFAM" id="SSF46894">
    <property type="entry name" value="C-terminal effector domain of the bipartite response regulators"/>
    <property type="match status" value="1"/>
</dbReference>
<feature type="DNA-binding region" description="OmpR/PhoB-type" evidence="2">
    <location>
        <begin position="8"/>
        <end position="106"/>
    </location>
</feature>
<organism evidence="4 5">
    <name type="scientific">Pseudomonas abietaniphila</name>
    <dbReference type="NCBI Taxonomy" id="89065"/>
    <lineage>
        <taxon>Bacteria</taxon>
        <taxon>Pseudomonadati</taxon>
        <taxon>Pseudomonadota</taxon>
        <taxon>Gammaproteobacteria</taxon>
        <taxon>Pseudomonadales</taxon>
        <taxon>Pseudomonadaceae</taxon>
        <taxon>Pseudomonas</taxon>
    </lineage>
</organism>
<protein>
    <submittedName>
        <fullName evidence="4">Transcriptional regulatory protein, C terminal</fullName>
    </submittedName>
</protein>
<dbReference type="STRING" id="89065.SAMN05216605_102359"/>
<dbReference type="GO" id="GO:0000160">
    <property type="term" value="P:phosphorelay signal transduction system"/>
    <property type="evidence" value="ECO:0007669"/>
    <property type="project" value="InterPro"/>
</dbReference>
<reference evidence="5" key="1">
    <citation type="submission" date="2016-10" db="EMBL/GenBank/DDBJ databases">
        <authorList>
            <person name="Varghese N."/>
            <person name="Submissions S."/>
        </authorList>
    </citation>
    <scope>NUCLEOTIDE SEQUENCE [LARGE SCALE GENOMIC DNA]</scope>
    <source>
        <strain evidence="5">ATCC 700689</strain>
    </source>
</reference>
<feature type="domain" description="OmpR/PhoB-type" evidence="3">
    <location>
        <begin position="8"/>
        <end position="106"/>
    </location>
</feature>
<keyword evidence="5" id="KW-1185">Reference proteome</keyword>
<dbReference type="AlphaFoldDB" id="A0A1G7V297"/>
<evidence type="ECO:0000313" key="5">
    <source>
        <dbReference type="Proteomes" id="UP000182894"/>
    </source>
</evidence>
<dbReference type="InterPro" id="IPR016032">
    <property type="entry name" value="Sig_transdc_resp-reg_C-effctor"/>
</dbReference>
<evidence type="ECO:0000259" key="3">
    <source>
        <dbReference type="PROSITE" id="PS51755"/>
    </source>
</evidence>
<dbReference type="Pfam" id="PF00486">
    <property type="entry name" value="Trans_reg_C"/>
    <property type="match status" value="1"/>
</dbReference>
<evidence type="ECO:0000256" key="1">
    <source>
        <dbReference type="ARBA" id="ARBA00023125"/>
    </source>
</evidence>
<dbReference type="EMBL" id="FNCO01000002">
    <property type="protein sequence ID" value="SDG53837.1"/>
    <property type="molecule type" value="Genomic_DNA"/>
</dbReference>
<dbReference type="GO" id="GO:0003677">
    <property type="term" value="F:DNA binding"/>
    <property type="evidence" value="ECO:0007669"/>
    <property type="project" value="UniProtKB-UniRule"/>
</dbReference>
<dbReference type="InterPro" id="IPR036388">
    <property type="entry name" value="WH-like_DNA-bd_sf"/>
</dbReference>
<dbReference type="Proteomes" id="UP000182894">
    <property type="component" value="Unassembled WGS sequence"/>
</dbReference>
<dbReference type="PROSITE" id="PS51755">
    <property type="entry name" value="OMPR_PHOB"/>
    <property type="match status" value="1"/>
</dbReference>
<dbReference type="Gene3D" id="1.10.10.10">
    <property type="entry name" value="Winged helix-like DNA-binding domain superfamily/Winged helix DNA-binding domain"/>
    <property type="match status" value="1"/>
</dbReference>
<proteinExistence type="predicted"/>
<gene>
    <name evidence="4" type="ORF">SAMN05216605_102359</name>
</gene>
<dbReference type="InterPro" id="IPR001867">
    <property type="entry name" value="OmpR/PhoB-type_DNA-bd"/>
</dbReference>
<evidence type="ECO:0000313" key="4">
    <source>
        <dbReference type="EMBL" id="SDG53837.1"/>
    </source>
</evidence>
<evidence type="ECO:0000256" key="2">
    <source>
        <dbReference type="PROSITE-ProRule" id="PRU01091"/>
    </source>
</evidence>
<keyword evidence="1 2" id="KW-0238">DNA-binding</keyword>
<name>A0A1G7V297_9PSED</name>
<dbReference type="CDD" id="cd00383">
    <property type="entry name" value="trans_reg_C"/>
    <property type="match status" value="1"/>
</dbReference>
<dbReference type="GO" id="GO:0006355">
    <property type="term" value="P:regulation of DNA-templated transcription"/>
    <property type="evidence" value="ECO:0007669"/>
    <property type="project" value="InterPro"/>
</dbReference>